<dbReference type="EMBL" id="JAPDDR010000002">
    <property type="protein sequence ID" value="MCW1912948.1"/>
    <property type="molecule type" value="Genomic_DNA"/>
</dbReference>
<evidence type="ECO:0000259" key="2">
    <source>
        <dbReference type="Pfam" id="PF13628"/>
    </source>
</evidence>
<accession>A0ABT3FZF7</accession>
<feature type="domain" description="DUF4142" evidence="2">
    <location>
        <begin position="49"/>
        <end position="179"/>
    </location>
</feature>
<gene>
    <name evidence="3" type="ORF">OJ996_05155</name>
</gene>
<name>A0ABT3FZF7_9BACT</name>
<comment type="caution">
    <text evidence="3">The sequence shown here is derived from an EMBL/GenBank/DDBJ whole genome shotgun (WGS) entry which is preliminary data.</text>
</comment>
<feature type="compositionally biased region" description="Basic and acidic residues" evidence="1">
    <location>
        <begin position="11"/>
        <end position="23"/>
    </location>
</feature>
<sequence length="189" mass="20137">MGLSLSLAASAKDDSKPGKLDAPEFKKINSEAGQKVKALQPDDSKLSDADKALAEEIAAGGLIQLRTSELAVKSTRSPDVKLIAEGEVDEQNGLAEKLKEFAAKKGIKLSGELSDDGKKVLTEIKDSGDNFDRAYLEKIGVAGHEKIKKTMTKVKEQAGDALLKALAETALPLIEVHLTVSKDEVATLR</sequence>
<evidence type="ECO:0000256" key="1">
    <source>
        <dbReference type="SAM" id="MobiDB-lite"/>
    </source>
</evidence>
<dbReference type="InterPro" id="IPR025419">
    <property type="entry name" value="DUF4142"/>
</dbReference>
<organism evidence="3 4">
    <name type="scientific">Luteolibacter rhizosphaerae</name>
    <dbReference type="NCBI Taxonomy" id="2989719"/>
    <lineage>
        <taxon>Bacteria</taxon>
        <taxon>Pseudomonadati</taxon>
        <taxon>Verrucomicrobiota</taxon>
        <taxon>Verrucomicrobiia</taxon>
        <taxon>Verrucomicrobiales</taxon>
        <taxon>Verrucomicrobiaceae</taxon>
        <taxon>Luteolibacter</taxon>
    </lineage>
</organism>
<reference evidence="3" key="1">
    <citation type="submission" date="2022-10" db="EMBL/GenBank/DDBJ databases">
        <title>Luteolibacter sp. GHJ8, whole genome shotgun sequencing project.</title>
        <authorList>
            <person name="Zhao G."/>
            <person name="Shen L."/>
        </authorList>
    </citation>
    <scope>NUCLEOTIDE SEQUENCE</scope>
    <source>
        <strain evidence="3">GHJ8</strain>
    </source>
</reference>
<dbReference type="Proteomes" id="UP001165653">
    <property type="component" value="Unassembled WGS sequence"/>
</dbReference>
<evidence type="ECO:0000313" key="3">
    <source>
        <dbReference type="EMBL" id="MCW1912948.1"/>
    </source>
</evidence>
<evidence type="ECO:0000313" key="4">
    <source>
        <dbReference type="Proteomes" id="UP001165653"/>
    </source>
</evidence>
<dbReference type="PANTHER" id="PTHR38593">
    <property type="entry name" value="BLR2558 PROTEIN"/>
    <property type="match status" value="1"/>
</dbReference>
<keyword evidence="4" id="KW-1185">Reference proteome</keyword>
<feature type="compositionally biased region" description="Low complexity" evidence="1">
    <location>
        <begin position="1"/>
        <end position="10"/>
    </location>
</feature>
<feature type="region of interest" description="Disordered" evidence="1">
    <location>
        <begin position="1"/>
        <end position="23"/>
    </location>
</feature>
<dbReference type="Pfam" id="PF13628">
    <property type="entry name" value="DUF4142"/>
    <property type="match status" value="1"/>
</dbReference>
<dbReference type="PANTHER" id="PTHR38593:SF1">
    <property type="entry name" value="BLR2558 PROTEIN"/>
    <property type="match status" value="1"/>
</dbReference>
<protein>
    <submittedName>
        <fullName evidence="3">DUF4142 domain-containing protein</fullName>
    </submittedName>
</protein>
<proteinExistence type="predicted"/>
<dbReference type="InterPro" id="IPR012347">
    <property type="entry name" value="Ferritin-like"/>
</dbReference>
<dbReference type="Gene3D" id="1.20.1260.10">
    <property type="match status" value="1"/>
</dbReference>